<dbReference type="Proteomes" id="UP000262621">
    <property type="component" value="Unassembled WGS sequence"/>
</dbReference>
<dbReference type="Gene3D" id="3.40.50.1000">
    <property type="entry name" value="HAD superfamily/HAD-like"/>
    <property type="match status" value="1"/>
</dbReference>
<dbReference type="EMBL" id="QVFU01000161">
    <property type="protein sequence ID" value="RFS37674.1"/>
    <property type="molecule type" value="Genomic_DNA"/>
</dbReference>
<gene>
    <name evidence="1" type="ORF">D0Q02_31270</name>
</gene>
<accession>A0A372FQJ8</accession>
<evidence type="ECO:0008006" key="3">
    <source>
        <dbReference type="Google" id="ProtNLM"/>
    </source>
</evidence>
<dbReference type="AlphaFoldDB" id="A0A372FQJ8"/>
<protein>
    <recommendedName>
        <fullName evidence="3">HAD family hydrolase</fullName>
    </recommendedName>
</protein>
<comment type="caution">
    <text evidence="1">The sequence shown here is derived from an EMBL/GenBank/DDBJ whole genome shotgun (WGS) entry which is preliminary data.</text>
</comment>
<name>A0A372FQJ8_9ACTN</name>
<evidence type="ECO:0000313" key="2">
    <source>
        <dbReference type="Proteomes" id="UP000262621"/>
    </source>
</evidence>
<organism evidence="1 2">
    <name type="scientific">Micromonospora craniellae</name>
    <dbReference type="NCBI Taxonomy" id="2294034"/>
    <lineage>
        <taxon>Bacteria</taxon>
        <taxon>Bacillati</taxon>
        <taxon>Actinomycetota</taxon>
        <taxon>Actinomycetes</taxon>
        <taxon>Micromonosporales</taxon>
        <taxon>Micromonosporaceae</taxon>
        <taxon>Micromonospora</taxon>
    </lineage>
</organism>
<dbReference type="InterPro" id="IPR036412">
    <property type="entry name" value="HAD-like_sf"/>
</dbReference>
<proteinExistence type="predicted"/>
<keyword evidence="2" id="KW-1185">Reference proteome</keyword>
<dbReference type="InterPro" id="IPR023214">
    <property type="entry name" value="HAD_sf"/>
</dbReference>
<evidence type="ECO:0000313" key="1">
    <source>
        <dbReference type="EMBL" id="RFS37674.1"/>
    </source>
</evidence>
<reference evidence="1 2" key="1">
    <citation type="submission" date="2018-08" db="EMBL/GenBank/DDBJ databases">
        <title>Verrucosispora craniellae sp. nov., isolated from a marine sponge in the South China Sea.</title>
        <authorList>
            <person name="Li L."/>
            <person name="Lin H.W."/>
        </authorList>
    </citation>
    <scope>NUCLEOTIDE SEQUENCE [LARGE SCALE GENOMIC DNA]</scope>
    <source>
        <strain evidence="1 2">LHW63014</strain>
    </source>
</reference>
<dbReference type="SUPFAM" id="SSF56784">
    <property type="entry name" value="HAD-like"/>
    <property type="match status" value="1"/>
</dbReference>
<sequence>MVAALECLDWPCPTGLDDAVDSLRTNAQSAYRRGVHTPWESILAAAWLQVDAVLPDMAVVAEVLWRMVPDAVIDPRSAQAVRELRRSGRRLVLACNTQRPIAHRRRTLAAAELADCFDALVLSSEIGTCVPQLSVDIVGVAV</sequence>